<feature type="compositionally biased region" description="Acidic residues" evidence="1">
    <location>
        <begin position="328"/>
        <end position="341"/>
    </location>
</feature>
<dbReference type="PANTHER" id="PTHR28153">
    <property type="entry name" value="PROTEIN, PUTATIVE-RELATED"/>
    <property type="match status" value="1"/>
</dbReference>
<keyword evidence="4" id="KW-1185">Reference proteome</keyword>
<evidence type="ECO:0000256" key="1">
    <source>
        <dbReference type="SAM" id="MobiDB-lite"/>
    </source>
</evidence>
<feature type="domain" description="DUF4484" evidence="2">
    <location>
        <begin position="370"/>
        <end position="451"/>
    </location>
</feature>
<accession>A0A6A5QHC0</accession>
<evidence type="ECO:0000313" key="3">
    <source>
        <dbReference type="EMBL" id="KAF1914799.1"/>
    </source>
</evidence>
<dbReference type="PANTHER" id="PTHR28153:SF1">
    <property type="entry name" value="DUF4484 DOMAIN-CONTAINING PROTEIN"/>
    <property type="match status" value="1"/>
</dbReference>
<dbReference type="Pfam" id="PF14831">
    <property type="entry name" value="DUF4484"/>
    <property type="match status" value="1"/>
</dbReference>
<feature type="region of interest" description="Disordered" evidence="1">
    <location>
        <begin position="324"/>
        <end position="353"/>
    </location>
</feature>
<organism evidence="3 4">
    <name type="scientific">Ampelomyces quisqualis</name>
    <name type="common">Powdery mildew agent</name>
    <dbReference type="NCBI Taxonomy" id="50730"/>
    <lineage>
        <taxon>Eukaryota</taxon>
        <taxon>Fungi</taxon>
        <taxon>Dikarya</taxon>
        <taxon>Ascomycota</taxon>
        <taxon>Pezizomycotina</taxon>
        <taxon>Dothideomycetes</taxon>
        <taxon>Pleosporomycetidae</taxon>
        <taxon>Pleosporales</taxon>
        <taxon>Pleosporineae</taxon>
        <taxon>Phaeosphaeriaceae</taxon>
        <taxon>Ampelomyces</taxon>
    </lineage>
</organism>
<sequence length="510" mass="55727">MSASIHSSANDVDAGDAASPHVEALFLIRFDKRVGYTVAWKRTTSGVSLENAVEYKSLPSGLHALDSDLVYFTHEGRAGLSAFARGTASAEERNASFVAVGVLARRDGEYGRLGRAWLLAGRLAKLAVTLAEDAQAVAPLEAFWAEQTAASAPTTDADEQLPAYHPARSMVPYLDVFGPLVFRLQQVALLRKRILFVGRAPVRAMCEFVYMLSMLSTISARDAALLVPGTDALLRLPTLFCVGVHDVPALEALRDQGWAACTTDAILATKTALYDIIVEMPSHSCDRQRRTWPQMRTSAGTHIRASQRDVARFKFMRKELFQHRNQATDDDDDDAATDDNDTAPLISRPSVDAQRAEQDYISALDDHTLVEPLSWSRLAHRGFMWWASAGEADAYLSAERDMDRDVLGHLSTYPPPVELGVIAYFHRIASTLVQGVAQVINDAEEDADSEDAEVVVLEGQHVTGLGLDGWSEADKAFVGEFGAMYFGRSVVVGRGEAACCGLMRSYTTRP</sequence>
<protein>
    <recommendedName>
        <fullName evidence="2">DUF4484 domain-containing protein</fullName>
    </recommendedName>
</protein>
<name>A0A6A5QHC0_AMPQU</name>
<dbReference type="InterPro" id="IPR028115">
    <property type="entry name" value="DUF4484"/>
</dbReference>
<dbReference type="AlphaFoldDB" id="A0A6A5QHC0"/>
<proteinExistence type="predicted"/>
<evidence type="ECO:0000259" key="2">
    <source>
        <dbReference type="Pfam" id="PF14831"/>
    </source>
</evidence>
<dbReference type="Pfam" id="PF09804">
    <property type="entry name" value="DENND11"/>
    <property type="match status" value="1"/>
</dbReference>
<dbReference type="Proteomes" id="UP000800096">
    <property type="component" value="Unassembled WGS sequence"/>
</dbReference>
<reference evidence="3" key="1">
    <citation type="journal article" date="2020" name="Stud. Mycol.">
        <title>101 Dothideomycetes genomes: a test case for predicting lifestyles and emergence of pathogens.</title>
        <authorList>
            <person name="Haridas S."/>
            <person name="Albert R."/>
            <person name="Binder M."/>
            <person name="Bloem J."/>
            <person name="Labutti K."/>
            <person name="Salamov A."/>
            <person name="Andreopoulos B."/>
            <person name="Baker S."/>
            <person name="Barry K."/>
            <person name="Bills G."/>
            <person name="Bluhm B."/>
            <person name="Cannon C."/>
            <person name="Castanera R."/>
            <person name="Culley D."/>
            <person name="Daum C."/>
            <person name="Ezra D."/>
            <person name="Gonzalez J."/>
            <person name="Henrissat B."/>
            <person name="Kuo A."/>
            <person name="Liang C."/>
            <person name="Lipzen A."/>
            <person name="Lutzoni F."/>
            <person name="Magnuson J."/>
            <person name="Mondo S."/>
            <person name="Nolan M."/>
            <person name="Ohm R."/>
            <person name="Pangilinan J."/>
            <person name="Park H.-J."/>
            <person name="Ramirez L."/>
            <person name="Alfaro M."/>
            <person name="Sun H."/>
            <person name="Tritt A."/>
            <person name="Yoshinaga Y."/>
            <person name="Zwiers L.-H."/>
            <person name="Turgeon B."/>
            <person name="Goodwin S."/>
            <person name="Spatafora J."/>
            <person name="Crous P."/>
            <person name="Grigoriev I."/>
        </authorList>
    </citation>
    <scope>NUCLEOTIDE SEQUENCE</scope>
    <source>
        <strain evidence="3">HMLAC05119</strain>
    </source>
</reference>
<evidence type="ECO:0000313" key="4">
    <source>
        <dbReference type="Proteomes" id="UP000800096"/>
    </source>
</evidence>
<dbReference type="InterPro" id="IPR053056">
    <property type="entry name" value="Lipid_Metab_Assoc_Protein"/>
</dbReference>
<gene>
    <name evidence="3" type="ORF">BDU57DRAFT_558329</name>
</gene>
<dbReference type="InterPro" id="IPR018626">
    <property type="entry name" value="LCHN/Anr2"/>
</dbReference>
<dbReference type="EMBL" id="ML979137">
    <property type="protein sequence ID" value="KAF1914799.1"/>
    <property type="molecule type" value="Genomic_DNA"/>
</dbReference>
<dbReference type="OrthoDB" id="2152680at2759"/>
<dbReference type="GO" id="GO:0005811">
    <property type="term" value="C:lipid droplet"/>
    <property type="evidence" value="ECO:0007669"/>
    <property type="project" value="TreeGrafter"/>
</dbReference>